<keyword evidence="2" id="KW-0732">Signal</keyword>
<proteinExistence type="inferred from homology"/>
<dbReference type="SUPFAM" id="SSF53850">
    <property type="entry name" value="Periplasmic binding protein-like II"/>
    <property type="match status" value="1"/>
</dbReference>
<dbReference type="AlphaFoldDB" id="Q46P25"/>
<sequence length="325" mass="34075">MHRRTFMGALGASLLATLEPAWAQGYPNAPVRMIVPYAAGGGADAIARLLGQGMGNELRQSFVVDNRPGAGGMMGAEAAAKASPDGYTVLVAGNPELTITPWLQAKRSYAPITNFTPVVLISQSPNVFVANASIGAKTLHAAFDAAKRSPGGITVGTPGNGSPQHIALELLRARTGLDIVHVPYKGAGPATVAALGGEVTFALVGAPPLLPHIASGKLVPLATTQPRRSPLLPNVPTLGEAMGVMREDDFVTWYGLLVPSRAPADVVAQLEKAAFTVLKRPDTRARFLALGTDLVSMPGAQFAERMRSESTRYRDIIRRFGIKGA</sequence>
<evidence type="ECO:0000256" key="1">
    <source>
        <dbReference type="ARBA" id="ARBA00006987"/>
    </source>
</evidence>
<feature type="chain" id="PRO_5004232506" evidence="2">
    <location>
        <begin position="24"/>
        <end position="325"/>
    </location>
</feature>
<accession>Q46P25</accession>
<dbReference type="Pfam" id="PF03401">
    <property type="entry name" value="TctC"/>
    <property type="match status" value="1"/>
</dbReference>
<dbReference type="PANTHER" id="PTHR42928">
    <property type="entry name" value="TRICARBOXYLATE-BINDING PROTEIN"/>
    <property type="match status" value="1"/>
</dbReference>
<evidence type="ECO:0000256" key="2">
    <source>
        <dbReference type="SAM" id="SignalP"/>
    </source>
</evidence>
<feature type="signal peptide" evidence="2">
    <location>
        <begin position="1"/>
        <end position="23"/>
    </location>
</feature>
<dbReference type="Gene3D" id="3.40.190.10">
    <property type="entry name" value="Periplasmic binding protein-like II"/>
    <property type="match status" value="1"/>
</dbReference>
<evidence type="ECO:0000313" key="3">
    <source>
        <dbReference type="EMBL" id="AAZ65109.1"/>
    </source>
</evidence>
<dbReference type="eggNOG" id="COG3181">
    <property type="taxonomic scope" value="Bacteria"/>
</dbReference>
<organism evidence="3">
    <name type="scientific">Cupriavidus pinatubonensis (strain JMP 134 / LMG 1197)</name>
    <name type="common">Cupriavidus necator (strain JMP 134)</name>
    <dbReference type="NCBI Taxonomy" id="264198"/>
    <lineage>
        <taxon>Bacteria</taxon>
        <taxon>Pseudomonadati</taxon>
        <taxon>Pseudomonadota</taxon>
        <taxon>Betaproteobacteria</taxon>
        <taxon>Burkholderiales</taxon>
        <taxon>Burkholderiaceae</taxon>
        <taxon>Cupriavidus</taxon>
    </lineage>
</organism>
<dbReference type="InterPro" id="IPR005064">
    <property type="entry name" value="BUG"/>
</dbReference>
<name>Q46P25_CUPPJ</name>
<protein>
    <submittedName>
        <fullName evidence="3">Uncharacterized protein UPF0065</fullName>
    </submittedName>
</protein>
<dbReference type="PIRSF" id="PIRSF017082">
    <property type="entry name" value="YflP"/>
    <property type="match status" value="1"/>
</dbReference>
<dbReference type="InterPro" id="IPR042100">
    <property type="entry name" value="Bug_dom1"/>
</dbReference>
<dbReference type="OrthoDB" id="8839614at2"/>
<dbReference type="PANTHER" id="PTHR42928:SF5">
    <property type="entry name" value="BLR1237 PROTEIN"/>
    <property type="match status" value="1"/>
</dbReference>
<dbReference type="Gene3D" id="3.40.190.150">
    <property type="entry name" value="Bordetella uptake gene, domain 1"/>
    <property type="match status" value="1"/>
</dbReference>
<reference evidence="3" key="1">
    <citation type="submission" date="2005-08" db="EMBL/GenBank/DDBJ databases">
        <title>Complete sequence of chromosome 2 of Ralstonia eutropha JMP134.</title>
        <authorList>
            <person name="Copeland A."/>
            <person name="Lucas S."/>
            <person name="Lapidus A."/>
            <person name="Barry K."/>
            <person name="Detter J.C."/>
            <person name="Glavina T."/>
            <person name="Hammon N."/>
            <person name="Israni S."/>
            <person name="Pitluck S."/>
            <person name="Goltsman E."/>
            <person name="Martinez M."/>
            <person name="Schmutz J."/>
            <person name="Larimer F."/>
            <person name="Land M."/>
            <person name="Lykidis A."/>
            <person name="Richardson P."/>
        </authorList>
    </citation>
    <scope>NUCLEOTIDE SEQUENCE [LARGE SCALE GENOMIC DNA]</scope>
    <source>
        <strain evidence="3">JMP134</strain>
    </source>
</reference>
<dbReference type="KEGG" id="reu:Reut_B5766"/>
<dbReference type="EMBL" id="CP000091">
    <property type="protein sequence ID" value="AAZ65109.1"/>
    <property type="molecule type" value="Genomic_DNA"/>
</dbReference>
<comment type="similarity">
    <text evidence="1">Belongs to the UPF0065 (bug) family.</text>
</comment>
<gene>
    <name evidence="3" type="ordered locus">Reut_B5766</name>
</gene>
<dbReference type="HOGENOM" id="CLU_045683_0_1_4"/>
<dbReference type="STRING" id="264198.Reut_B5766"/>